<dbReference type="STRING" id="984262.SGRA_2560"/>
<keyword evidence="1" id="KW-0812">Transmembrane</keyword>
<dbReference type="AlphaFoldDB" id="H6L6P2"/>
<dbReference type="KEGG" id="sgn:SGRA_2560"/>
<sequence length="72" mass="7713">MDLGPPLRPAALRRYALGLALCSALRQQAGSVWPDGHPAASLGRSSVFFLLAFFFGGWVVLGPWAEALGYTH</sequence>
<feature type="transmembrane region" description="Helical" evidence="1">
    <location>
        <begin position="45"/>
        <end position="65"/>
    </location>
</feature>
<dbReference type="EMBL" id="CP002831">
    <property type="protein sequence ID" value="AFC25288.1"/>
    <property type="molecule type" value="Genomic_DNA"/>
</dbReference>
<accession>H6L6P2</accession>
<keyword evidence="1" id="KW-1133">Transmembrane helix</keyword>
<dbReference type="HOGENOM" id="CLU_2720023_0_0_10"/>
<keyword evidence="3" id="KW-1185">Reference proteome</keyword>
<evidence type="ECO:0000256" key="1">
    <source>
        <dbReference type="SAM" id="Phobius"/>
    </source>
</evidence>
<keyword evidence="1" id="KW-0472">Membrane</keyword>
<reference evidence="2 3" key="1">
    <citation type="journal article" date="2012" name="Stand. Genomic Sci.">
        <title>Complete genome sequencing and analysis of Saprospira grandis str. Lewin, a predatory marine bacterium.</title>
        <authorList>
            <person name="Saw J.H."/>
            <person name="Yuryev A."/>
            <person name="Kanbe M."/>
            <person name="Hou S."/>
            <person name="Young A.G."/>
            <person name="Aizawa S."/>
            <person name="Alam M."/>
        </authorList>
    </citation>
    <scope>NUCLEOTIDE SEQUENCE [LARGE SCALE GENOMIC DNA]</scope>
    <source>
        <strain evidence="2 3">Lewin</strain>
    </source>
</reference>
<evidence type="ECO:0000313" key="3">
    <source>
        <dbReference type="Proteomes" id="UP000007519"/>
    </source>
</evidence>
<name>H6L6P2_SAPGL</name>
<gene>
    <name evidence="2" type="ordered locus">SGRA_2560</name>
</gene>
<organism evidence="2 3">
    <name type="scientific">Saprospira grandis (strain Lewin)</name>
    <dbReference type="NCBI Taxonomy" id="984262"/>
    <lineage>
        <taxon>Bacteria</taxon>
        <taxon>Pseudomonadati</taxon>
        <taxon>Bacteroidota</taxon>
        <taxon>Saprospiria</taxon>
        <taxon>Saprospirales</taxon>
        <taxon>Saprospiraceae</taxon>
        <taxon>Saprospira</taxon>
    </lineage>
</organism>
<dbReference type="Proteomes" id="UP000007519">
    <property type="component" value="Chromosome"/>
</dbReference>
<proteinExistence type="predicted"/>
<evidence type="ECO:0000313" key="2">
    <source>
        <dbReference type="EMBL" id="AFC25288.1"/>
    </source>
</evidence>
<protein>
    <submittedName>
        <fullName evidence="2">Uncharacterized protein</fullName>
    </submittedName>
</protein>